<feature type="region of interest" description="Disordered" evidence="1">
    <location>
        <begin position="350"/>
        <end position="389"/>
    </location>
</feature>
<feature type="region of interest" description="Disordered" evidence="1">
    <location>
        <begin position="404"/>
        <end position="458"/>
    </location>
</feature>
<feature type="region of interest" description="Disordered" evidence="1">
    <location>
        <begin position="55"/>
        <end position="206"/>
    </location>
</feature>
<feature type="region of interest" description="Disordered" evidence="1">
    <location>
        <begin position="1"/>
        <end position="41"/>
    </location>
</feature>
<accession>U4L5R0</accession>
<evidence type="ECO:0000313" key="2">
    <source>
        <dbReference type="EMBL" id="CCX12151.1"/>
    </source>
</evidence>
<sequence length="557" mass="60100">MSEDLSPTATSPTTSFASARMTKLSIAPPQSGAKPHVRAIPPPLLAVKTPITGISFLEDPSAGSSAVRSFFSPCSSDEESSEEEEEDSRGPKSGTRRRGKYQRMWEKQPPKTPFPIALRTTQKPVVQEPEQITQPARRPSLASPTFGNIAPARPTPPPTFTEPEPWSAASVASSVPPFAPSPPAWKNSFCNSPQSPQSPAGPAPINSRSDMVNSLLSYDAEILAAQTRLFQTRAAFPPVDTEDIATFQMMIAENEKTYLNSLHAMYSNTLQHLLQPNPAKQKRDRLMVQTQKAHLKRAPAAEVAKLHQQLAAAEEEISRSEEKIILSRLEAELSSLENRARGEIEAISRMRQQLRGDSSSEEDSEPETEFHVPPEAPVKIADTSIPPLPPLSPEDEIFLAALSQPGTPSFPRTARKPVVIPGTPPPRSLLSPKLPPESRSLPQIVTTSPSPTPKGILHARRATCGSPLSSSFSALDVPGLVRNSLPVTPSAMSPLDIRDCAEKPKNSPSIEIAPGEKAPEVGDETDLVEEEDDDAGSARPGSEILCTRVNGVAMTMI</sequence>
<dbReference type="AlphaFoldDB" id="U4L5R0"/>
<feature type="region of interest" description="Disordered" evidence="1">
    <location>
        <begin position="501"/>
        <end position="542"/>
    </location>
</feature>
<feature type="compositionally biased region" description="Low complexity" evidence="1">
    <location>
        <begin position="1"/>
        <end position="19"/>
    </location>
</feature>
<feature type="compositionally biased region" description="Low complexity" evidence="1">
    <location>
        <begin position="428"/>
        <end position="442"/>
    </location>
</feature>
<feature type="compositionally biased region" description="Acidic residues" evidence="1">
    <location>
        <begin position="76"/>
        <end position="87"/>
    </location>
</feature>
<proteinExistence type="predicted"/>
<dbReference type="EMBL" id="HF935680">
    <property type="protein sequence ID" value="CCX12151.1"/>
    <property type="molecule type" value="Genomic_DNA"/>
</dbReference>
<dbReference type="OrthoDB" id="10473621at2759"/>
<evidence type="ECO:0000256" key="1">
    <source>
        <dbReference type="SAM" id="MobiDB-lite"/>
    </source>
</evidence>
<feature type="compositionally biased region" description="Acidic residues" evidence="1">
    <location>
        <begin position="521"/>
        <end position="535"/>
    </location>
</feature>
<evidence type="ECO:0000313" key="3">
    <source>
        <dbReference type="Proteomes" id="UP000018144"/>
    </source>
</evidence>
<reference evidence="2 3" key="1">
    <citation type="journal article" date="2013" name="PLoS Genet.">
        <title>The genome and development-dependent transcriptomes of Pyronema confluens: a window into fungal evolution.</title>
        <authorList>
            <person name="Traeger S."/>
            <person name="Altegoer F."/>
            <person name="Freitag M."/>
            <person name="Gabaldon T."/>
            <person name="Kempken F."/>
            <person name="Kumar A."/>
            <person name="Marcet-Houben M."/>
            <person name="Poggeler S."/>
            <person name="Stajich J.E."/>
            <person name="Nowrousian M."/>
        </authorList>
    </citation>
    <scope>NUCLEOTIDE SEQUENCE [LARGE SCALE GENOMIC DNA]</scope>
    <source>
        <strain evidence="3">CBS 100304</strain>
        <tissue evidence="2">Vegetative mycelium</tissue>
    </source>
</reference>
<protein>
    <submittedName>
        <fullName evidence="2">Uncharacterized protein</fullName>
    </submittedName>
</protein>
<feature type="compositionally biased region" description="Low complexity" evidence="1">
    <location>
        <begin position="161"/>
        <end position="176"/>
    </location>
</feature>
<feature type="compositionally biased region" description="Low complexity" evidence="1">
    <location>
        <begin position="192"/>
        <end position="204"/>
    </location>
</feature>
<name>U4L5R0_PYROM</name>
<keyword evidence="3" id="KW-1185">Reference proteome</keyword>
<organism evidence="2 3">
    <name type="scientific">Pyronema omphalodes (strain CBS 100304)</name>
    <name type="common">Pyronema confluens</name>
    <dbReference type="NCBI Taxonomy" id="1076935"/>
    <lineage>
        <taxon>Eukaryota</taxon>
        <taxon>Fungi</taxon>
        <taxon>Dikarya</taxon>
        <taxon>Ascomycota</taxon>
        <taxon>Pezizomycotina</taxon>
        <taxon>Pezizomycetes</taxon>
        <taxon>Pezizales</taxon>
        <taxon>Pyronemataceae</taxon>
        <taxon>Pyronema</taxon>
    </lineage>
</organism>
<feature type="compositionally biased region" description="Polar residues" evidence="1">
    <location>
        <begin position="119"/>
        <end position="134"/>
    </location>
</feature>
<dbReference type="Proteomes" id="UP000018144">
    <property type="component" value="Unassembled WGS sequence"/>
</dbReference>
<gene>
    <name evidence="2" type="ORF">PCON_11745</name>
</gene>